<dbReference type="SUPFAM" id="SSF56281">
    <property type="entry name" value="Metallo-hydrolase/oxidoreductase"/>
    <property type="match status" value="1"/>
</dbReference>
<proteinExistence type="predicted"/>
<dbReference type="Proteomes" id="UP000766904">
    <property type="component" value="Unassembled WGS sequence"/>
</dbReference>
<comment type="caution">
    <text evidence="1">The sequence shown here is derived from an EMBL/GenBank/DDBJ whole genome shotgun (WGS) entry which is preliminary data.</text>
</comment>
<dbReference type="OrthoDB" id="350354at2157"/>
<dbReference type="EMBL" id="PHNJ01000004">
    <property type="protein sequence ID" value="TYL38791.1"/>
    <property type="molecule type" value="Genomic_DNA"/>
</dbReference>
<evidence type="ECO:0000313" key="1">
    <source>
        <dbReference type="EMBL" id="TYL38791.1"/>
    </source>
</evidence>
<evidence type="ECO:0000313" key="2">
    <source>
        <dbReference type="Proteomes" id="UP000766904"/>
    </source>
</evidence>
<dbReference type="PANTHER" id="PTHR33835:SF1">
    <property type="entry name" value="METALLO-BETA-LACTAMASE DOMAIN-CONTAINING PROTEIN"/>
    <property type="match status" value="1"/>
</dbReference>
<dbReference type="AlphaFoldDB" id="A0A8J8Q3M5"/>
<dbReference type="RefSeq" id="WP_148857793.1">
    <property type="nucleotide sequence ID" value="NZ_PHNJ01000004.1"/>
</dbReference>
<dbReference type="InterPro" id="IPR025638">
    <property type="entry name" value="DUF4336"/>
</dbReference>
<keyword evidence="2" id="KW-1185">Reference proteome</keyword>
<dbReference type="Pfam" id="PF14234">
    <property type="entry name" value="DUF4336"/>
    <property type="match status" value="1"/>
</dbReference>
<reference evidence="1" key="1">
    <citation type="submission" date="2017-11" db="EMBL/GenBank/DDBJ databases">
        <authorList>
            <person name="Kajale S.C."/>
            <person name="Sharma A."/>
        </authorList>
    </citation>
    <scope>NUCLEOTIDE SEQUENCE</scope>
    <source>
        <strain evidence="1">LS1_42</strain>
    </source>
</reference>
<protein>
    <recommendedName>
        <fullName evidence="3">DUF4336 domain-containing protein</fullName>
    </recommendedName>
</protein>
<sequence length="234" mass="26402">MLEHRGHQLWTYEEPLRFLGFEIGRIMTVIRLSSGGLFVQSPAELTPALRSALDDLGEVRFVAPASKLHGHLYMEQYREAYPRAELLAAPGLEVRRSDLTFDQLLGDTPDPRWAPDIDQVAILGNRWLTEIAFFHRPSGTVILGDVGYPIGADSPLKTRLMARIAGVYQRVRPTLDYRLTVKNEATLRRSIRDLLAWDFDRVIPGHGEIVETGGKQAVIDGFDWILDPSVSGWR</sequence>
<dbReference type="Gene3D" id="3.60.15.10">
    <property type="entry name" value="Ribonuclease Z/Hydroxyacylglutathione hydrolase-like"/>
    <property type="match status" value="1"/>
</dbReference>
<name>A0A8J8Q3M5_9EURY</name>
<gene>
    <name evidence="1" type="ORF">CV102_09770</name>
</gene>
<dbReference type="InterPro" id="IPR036866">
    <property type="entry name" value="RibonucZ/Hydroxyglut_hydro"/>
</dbReference>
<organism evidence="1 2">
    <name type="scientific">Natronococcus pandeyae</name>
    <dbReference type="NCBI Taxonomy" id="2055836"/>
    <lineage>
        <taxon>Archaea</taxon>
        <taxon>Methanobacteriati</taxon>
        <taxon>Methanobacteriota</taxon>
        <taxon>Stenosarchaea group</taxon>
        <taxon>Halobacteria</taxon>
        <taxon>Halobacteriales</taxon>
        <taxon>Natrialbaceae</taxon>
        <taxon>Natronococcus</taxon>
    </lineage>
</organism>
<accession>A0A8J8Q3M5</accession>
<dbReference type="PANTHER" id="PTHR33835">
    <property type="entry name" value="YALI0C07656P"/>
    <property type="match status" value="1"/>
</dbReference>
<evidence type="ECO:0008006" key="3">
    <source>
        <dbReference type="Google" id="ProtNLM"/>
    </source>
</evidence>